<organism evidence="1 2">
    <name type="scientific">Pluteus cervinus</name>
    <dbReference type="NCBI Taxonomy" id="181527"/>
    <lineage>
        <taxon>Eukaryota</taxon>
        <taxon>Fungi</taxon>
        <taxon>Dikarya</taxon>
        <taxon>Basidiomycota</taxon>
        <taxon>Agaricomycotina</taxon>
        <taxon>Agaricomycetes</taxon>
        <taxon>Agaricomycetidae</taxon>
        <taxon>Agaricales</taxon>
        <taxon>Pluteineae</taxon>
        <taxon>Pluteaceae</taxon>
        <taxon>Pluteus</taxon>
    </lineage>
</organism>
<reference evidence="1 2" key="1">
    <citation type="journal article" date="2019" name="Nat. Ecol. Evol.">
        <title>Megaphylogeny resolves global patterns of mushroom evolution.</title>
        <authorList>
            <person name="Varga T."/>
            <person name="Krizsan K."/>
            <person name="Foldi C."/>
            <person name="Dima B."/>
            <person name="Sanchez-Garcia M."/>
            <person name="Sanchez-Ramirez S."/>
            <person name="Szollosi G.J."/>
            <person name="Szarkandi J.G."/>
            <person name="Papp V."/>
            <person name="Albert L."/>
            <person name="Andreopoulos W."/>
            <person name="Angelini C."/>
            <person name="Antonin V."/>
            <person name="Barry K.W."/>
            <person name="Bougher N.L."/>
            <person name="Buchanan P."/>
            <person name="Buyck B."/>
            <person name="Bense V."/>
            <person name="Catcheside P."/>
            <person name="Chovatia M."/>
            <person name="Cooper J."/>
            <person name="Damon W."/>
            <person name="Desjardin D."/>
            <person name="Finy P."/>
            <person name="Geml J."/>
            <person name="Haridas S."/>
            <person name="Hughes K."/>
            <person name="Justo A."/>
            <person name="Karasinski D."/>
            <person name="Kautmanova I."/>
            <person name="Kiss B."/>
            <person name="Kocsube S."/>
            <person name="Kotiranta H."/>
            <person name="LaButti K.M."/>
            <person name="Lechner B.E."/>
            <person name="Liimatainen K."/>
            <person name="Lipzen A."/>
            <person name="Lukacs Z."/>
            <person name="Mihaltcheva S."/>
            <person name="Morgado L.N."/>
            <person name="Niskanen T."/>
            <person name="Noordeloos M.E."/>
            <person name="Ohm R.A."/>
            <person name="Ortiz-Santana B."/>
            <person name="Ovrebo C."/>
            <person name="Racz N."/>
            <person name="Riley R."/>
            <person name="Savchenko A."/>
            <person name="Shiryaev A."/>
            <person name="Soop K."/>
            <person name="Spirin V."/>
            <person name="Szebenyi C."/>
            <person name="Tomsovsky M."/>
            <person name="Tulloss R.E."/>
            <person name="Uehling J."/>
            <person name="Grigoriev I.V."/>
            <person name="Vagvolgyi C."/>
            <person name="Papp T."/>
            <person name="Martin F.M."/>
            <person name="Miettinen O."/>
            <person name="Hibbett D.S."/>
            <person name="Nagy L.G."/>
        </authorList>
    </citation>
    <scope>NUCLEOTIDE SEQUENCE [LARGE SCALE GENOMIC DNA]</scope>
    <source>
        <strain evidence="1 2">NL-1719</strain>
    </source>
</reference>
<name>A0ACD3AZ47_9AGAR</name>
<proteinExistence type="predicted"/>
<dbReference type="Proteomes" id="UP000308600">
    <property type="component" value="Unassembled WGS sequence"/>
</dbReference>
<accession>A0ACD3AZ47</accession>
<evidence type="ECO:0000313" key="2">
    <source>
        <dbReference type="Proteomes" id="UP000308600"/>
    </source>
</evidence>
<keyword evidence="2" id="KW-1185">Reference proteome</keyword>
<evidence type="ECO:0000313" key="1">
    <source>
        <dbReference type="EMBL" id="TFK70790.1"/>
    </source>
</evidence>
<protein>
    <submittedName>
        <fullName evidence="1">Uncharacterized protein</fullName>
    </submittedName>
</protein>
<dbReference type="EMBL" id="ML208307">
    <property type="protein sequence ID" value="TFK70790.1"/>
    <property type="molecule type" value="Genomic_DNA"/>
</dbReference>
<sequence>MFSALLVISLFAPSFIRAAPISTLPLDAEQLKQNGLQAQELNAIFATFNLTDTCTTGDVSCINGATASCVGGAWQAKSCTAPQQCFVLPSTISAGTVVGCALESDALSSIQATGVPGGLTPLPTNEDSTSESSTSASEGPSATATASDDSGLDPITVTVTLTQPIATSPPTTRTLSPSDASVLLSSLTSGQFTSVIISSPSATVVGNSELPEATDVPLPNSSDGPSSSEEGTEASAIITPSSDSPSVTIDTIPSETAGPKDQTKTISILPTQTPTDLPASADDSSDSTDDASADAPPQLSPTETIY</sequence>
<gene>
    <name evidence="1" type="ORF">BDN72DRAFT_794763</name>
</gene>